<evidence type="ECO:0000313" key="3">
    <source>
        <dbReference type="Proteomes" id="UP000297447"/>
    </source>
</evidence>
<dbReference type="EMBL" id="SOHE01000048">
    <property type="protein sequence ID" value="TFD49642.1"/>
    <property type="molecule type" value="Genomic_DNA"/>
</dbReference>
<sequence>MPDTDSIATRSELSTLVSRVLGLQRPGQRMILGIAGGPGSGKTTMALGLVQAINALSVARGGAQHLAVHLPMDGFHLANATLDRLGSHNRKGAIDTFDAWGFTALLQRLLVEVDHIVYAPSFRREVDEGVAGEIAVLPESRIVITEGNYLLVDEEPWRATARLATEIWFCETTDTERMRRLIDRHERHGSSAEAAEAWARTVDGVNARLVDDSRHRAALVISGEGGVSHSQPG</sequence>
<keyword evidence="2" id="KW-0418">Kinase</keyword>
<evidence type="ECO:0000313" key="2">
    <source>
        <dbReference type="EMBL" id="TFD49642.1"/>
    </source>
</evidence>
<accession>A0A4R8ZZR6</accession>
<dbReference type="PANTHER" id="PTHR10285">
    <property type="entry name" value="URIDINE KINASE"/>
    <property type="match status" value="1"/>
</dbReference>
<dbReference type="InterPro" id="IPR006083">
    <property type="entry name" value="PRK/URK"/>
</dbReference>
<feature type="domain" description="Phosphoribulokinase/uridine kinase" evidence="1">
    <location>
        <begin position="31"/>
        <end position="194"/>
    </location>
</feature>
<reference evidence="2 3" key="1">
    <citation type="submission" date="2019-03" db="EMBL/GenBank/DDBJ databases">
        <title>Genomics of glacier-inhabiting Cryobacterium strains.</title>
        <authorList>
            <person name="Liu Q."/>
            <person name="Xin Y.-H."/>
        </authorList>
    </citation>
    <scope>NUCLEOTIDE SEQUENCE [LARGE SCALE GENOMIC DNA]</scope>
    <source>
        <strain evidence="2 3">Hh14</strain>
    </source>
</reference>
<protein>
    <submittedName>
        <fullName evidence="2">Nucleoside/nucleotide kinase family protein</fullName>
    </submittedName>
</protein>
<dbReference type="GO" id="GO:0016301">
    <property type="term" value="F:kinase activity"/>
    <property type="evidence" value="ECO:0007669"/>
    <property type="project" value="UniProtKB-KW"/>
</dbReference>
<proteinExistence type="predicted"/>
<dbReference type="GO" id="GO:0005524">
    <property type="term" value="F:ATP binding"/>
    <property type="evidence" value="ECO:0007669"/>
    <property type="project" value="InterPro"/>
</dbReference>
<keyword evidence="2" id="KW-0808">Transferase</keyword>
<dbReference type="Gene3D" id="3.40.50.300">
    <property type="entry name" value="P-loop containing nucleotide triphosphate hydrolases"/>
    <property type="match status" value="3"/>
</dbReference>
<name>A0A4R8ZZR6_9MICO</name>
<dbReference type="Proteomes" id="UP000297447">
    <property type="component" value="Unassembled WGS sequence"/>
</dbReference>
<dbReference type="OrthoDB" id="3192509at2"/>
<dbReference type="AlphaFoldDB" id="A0A4R8ZZR6"/>
<dbReference type="InterPro" id="IPR027417">
    <property type="entry name" value="P-loop_NTPase"/>
</dbReference>
<dbReference type="NCBIfam" id="NF006743">
    <property type="entry name" value="PRK09270.1-2"/>
    <property type="match status" value="1"/>
</dbReference>
<gene>
    <name evidence="2" type="ORF">E3T55_11250</name>
</gene>
<keyword evidence="3" id="KW-1185">Reference proteome</keyword>
<dbReference type="Pfam" id="PF00485">
    <property type="entry name" value="PRK"/>
    <property type="match status" value="1"/>
</dbReference>
<dbReference type="RefSeq" id="WP_134519661.1">
    <property type="nucleotide sequence ID" value="NZ_SOHE01000048.1"/>
</dbReference>
<organism evidence="2 3">
    <name type="scientific">Cryobacterium frigoriphilum</name>
    <dbReference type="NCBI Taxonomy" id="1259150"/>
    <lineage>
        <taxon>Bacteria</taxon>
        <taxon>Bacillati</taxon>
        <taxon>Actinomycetota</taxon>
        <taxon>Actinomycetes</taxon>
        <taxon>Micrococcales</taxon>
        <taxon>Microbacteriaceae</taxon>
        <taxon>Cryobacterium</taxon>
    </lineage>
</organism>
<comment type="caution">
    <text evidence="2">The sequence shown here is derived from an EMBL/GenBank/DDBJ whole genome shotgun (WGS) entry which is preliminary data.</text>
</comment>
<evidence type="ECO:0000259" key="1">
    <source>
        <dbReference type="Pfam" id="PF00485"/>
    </source>
</evidence>
<dbReference type="SUPFAM" id="SSF52540">
    <property type="entry name" value="P-loop containing nucleoside triphosphate hydrolases"/>
    <property type="match status" value="1"/>
</dbReference>